<organism evidence="2 3">
    <name type="scientific">Flaviaesturariibacter aridisoli</name>
    <dbReference type="NCBI Taxonomy" id="2545761"/>
    <lineage>
        <taxon>Bacteria</taxon>
        <taxon>Pseudomonadati</taxon>
        <taxon>Bacteroidota</taxon>
        <taxon>Chitinophagia</taxon>
        <taxon>Chitinophagales</taxon>
        <taxon>Chitinophagaceae</taxon>
        <taxon>Flaviaestuariibacter</taxon>
    </lineage>
</organism>
<keyword evidence="1" id="KW-0732">Signal</keyword>
<keyword evidence="3" id="KW-1185">Reference proteome</keyword>
<evidence type="ECO:0000313" key="2">
    <source>
        <dbReference type="EMBL" id="TCZ74892.1"/>
    </source>
</evidence>
<protein>
    <recommendedName>
        <fullName evidence="4">DUF3575 domain-containing protein</fullName>
    </recommendedName>
</protein>
<evidence type="ECO:0000313" key="3">
    <source>
        <dbReference type="Proteomes" id="UP000295164"/>
    </source>
</evidence>
<dbReference type="EMBL" id="SKFH01000001">
    <property type="protein sequence ID" value="TCZ74892.1"/>
    <property type="molecule type" value="Genomic_DNA"/>
</dbReference>
<dbReference type="OrthoDB" id="849697at2"/>
<accession>A0A4V2WNB9</accession>
<feature type="signal peptide" evidence="1">
    <location>
        <begin position="1"/>
        <end position="24"/>
    </location>
</feature>
<proteinExistence type="predicted"/>
<name>A0A4V2WNB9_9BACT</name>
<evidence type="ECO:0008006" key="4">
    <source>
        <dbReference type="Google" id="ProtNLM"/>
    </source>
</evidence>
<reference evidence="2 3" key="1">
    <citation type="submission" date="2019-03" db="EMBL/GenBank/DDBJ databases">
        <authorList>
            <person name="Kim M.K.M."/>
        </authorList>
    </citation>
    <scope>NUCLEOTIDE SEQUENCE [LARGE SCALE GENOMIC DNA]</scope>
    <source>
        <strain evidence="2 3">17J68-15</strain>
    </source>
</reference>
<dbReference type="AlphaFoldDB" id="A0A4V2WNB9"/>
<sequence>MREKKLNYLLLACLALSAFQPLFAQSRKQARDSSVTIIFNEQKSTSARSSKKGSSENNIVKIAPLGFISGQFPLLYERRLTDVFTIQVGGGLTHRNYIRSAFGKSLYDGENSSLIKEYPWSSNSSDYDMAPELYNFDVRKPKMGYMYRVEPRVYFGGDAPEENYLGFQYNFARYNFSMPGYVASTGEFKGADKDEFETLSDFMVHFGHQWLYDHISMEWSSAIGLRQIKGSKYVVSNNGQEGFAAYNKSIINFGIGFSVGYHF</sequence>
<dbReference type="RefSeq" id="WP_131850247.1">
    <property type="nucleotide sequence ID" value="NZ_SKFH01000001.1"/>
</dbReference>
<comment type="caution">
    <text evidence="2">The sequence shown here is derived from an EMBL/GenBank/DDBJ whole genome shotgun (WGS) entry which is preliminary data.</text>
</comment>
<gene>
    <name evidence="2" type="ORF">E0486_00885</name>
</gene>
<dbReference type="Proteomes" id="UP000295164">
    <property type="component" value="Unassembled WGS sequence"/>
</dbReference>
<feature type="chain" id="PRO_5021034933" description="DUF3575 domain-containing protein" evidence="1">
    <location>
        <begin position="25"/>
        <end position="263"/>
    </location>
</feature>
<evidence type="ECO:0000256" key="1">
    <source>
        <dbReference type="SAM" id="SignalP"/>
    </source>
</evidence>